<evidence type="ECO:0000313" key="6">
    <source>
        <dbReference type="Proteomes" id="UP000621856"/>
    </source>
</evidence>
<dbReference type="AlphaFoldDB" id="A0A8J3ER34"/>
<dbReference type="Proteomes" id="UP000818603">
    <property type="component" value="Unassembled WGS sequence"/>
</dbReference>
<evidence type="ECO:0000313" key="7">
    <source>
        <dbReference type="Proteomes" id="UP000818603"/>
    </source>
</evidence>
<evidence type="ECO:0000256" key="1">
    <source>
        <dbReference type="ARBA" id="ARBA00022729"/>
    </source>
</evidence>
<feature type="chain" id="PRO_5035321845" evidence="3">
    <location>
        <begin position="24"/>
        <end position="273"/>
    </location>
</feature>
<dbReference type="PANTHER" id="PTHR35869">
    <property type="entry name" value="OUTER-MEMBRANE LIPOPROTEIN CARRIER PROTEIN"/>
    <property type="match status" value="1"/>
</dbReference>
<dbReference type="EMBL" id="VCJR02000002">
    <property type="protein sequence ID" value="NHK28005.1"/>
    <property type="molecule type" value="Genomic_DNA"/>
</dbReference>
<dbReference type="EMBL" id="BMGZ01000002">
    <property type="protein sequence ID" value="GGH97180.1"/>
    <property type="molecule type" value="Genomic_DNA"/>
</dbReference>
<protein>
    <submittedName>
        <fullName evidence="5">Outer membrane lipoprotein carrier protein LolA</fullName>
    </submittedName>
</protein>
<dbReference type="SUPFAM" id="SSF89392">
    <property type="entry name" value="Prokaryotic lipoproteins and lipoprotein localization factors"/>
    <property type="match status" value="1"/>
</dbReference>
<feature type="region of interest" description="Disordered" evidence="2">
    <location>
        <begin position="57"/>
        <end position="79"/>
    </location>
</feature>
<dbReference type="InterPro" id="IPR029046">
    <property type="entry name" value="LolA/LolB/LppX"/>
</dbReference>
<gene>
    <name evidence="5" type="ORF">FF098_008825</name>
    <name evidence="4" type="ORF">GCM10011355_17770</name>
</gene>
<dbReference type="Gene3D" id="2.50.20.10">
    <property type="entry name" value="Lipoprotein localisation LolA/LolB/LppX"/>
    <property type="match status" value="1"/>
</dbReference>
<dbReference type="InterPro" id="IPR004564">
    <property type="entry name" value="OM_lipoprot_carrier_LolA-like"/>
</dbReference>
<reference evidence="4" key="3">
    <citation type="submission" date="2020-09" db="EMBL/GenBank/DDBJ databases">
        <authorList>
            <person name="Sun Q."/>
            <person name="Zhou Y."/>
        </authorList>
    </citation>
    <scope>NUCLEOTIDE SEQUENCE</scope>
    <source>
        <strain evidence="4">CGMCC 1.14984</strain>
    </source>
</reference>
<reference evidence="5 7" key="2">
    <citation type="submission" date="2020-02" db="EMBL/GenBank/DDBJ databases">
        <title>Genome sequence of Parvularcula flava strain NH6-79.</title>
        <authorList>
            <person name="Abdul Karim M.H."/>
            <person name="Lam M.Q."/>
            <person name="Chen S.J."/>
            <person name="Yahya A."/>
            <person name="Shahir S."/>
            <person name="Shamsir M.S."/>
            <person name="Chong C.S."/>
        </authorList>
    </citation>
    <scope>NUCLEOTIDE SEQUENCE [LARGE SCALE GENOMIC DNA]</scope>
    <source>
        <strain evidence="5 7">NH6-79</strain>
    </source>
</reference>
<dbReference type="RefSeq" id="WP_155139643.1">
    <property type="nucleotide sequence ID" value="NZ_BMGZ01000002.1"/>
</dbReference>
<dbReference type="PANTHER" id="PTHR35869:SF1">
    <property type="entry name" value="OUTER-MEMBRANE LIPOPROTEIN CARRIER PROTEIN"/>
    <property type="match status" value="1"/>
</dbReference>
<evidence type="ECO:0000313" key="5">
    <source>
        <dbReference type="EMBL" id="NHK28005.1"/>
    </source>
</evidence>
<dbReference type="CDD" id="cd16325">
    <property type="entry name" value="LolA"/>
    <property type="match status" value="1"/>
</dbReference>
<feature type="signal peptide" evidence="3">
    <location>
        <begin position="1"/>
        <end position="23"/>
    </location>
</feature>
<keyword evidence="1 3" id="KW-0732">Signal</keyword>
<evidence type="ECO:0000313" key="4">
    <source>
        <dbReference type="EMBL" id="GGH97180.1"/>
    </source>
</evidence>
<dbReference type="Pfam" id="PF03548">
    <property type="entry name" value="LolA"/>
    <property type="match status" value="1"/>
</dbReference>
<comment type="caution">
    <text evidence="4">The sequence shown here is derived from an EMBL/GenBank/DDBJ whole genome shotgun (WGS) entry which is preliminary data.</text>
</comment>
<dbReference type="Proteomes" id="UP000621856">
    <property type="component" value="Unassembled WGS sequence"/>
</dbReference>
<reference evidence="4" key="1">
    <citation type="journal article" date="2014" name="Int. J. Syst. Evol. Microbiol.">
        <title>Complete genome sequence of Corynebacterium casei LMG S-19264T (=DSM 44701T), isolated from a smear-ripened cheese.</title>
        <authorList>
            <consortium name="US DOE Joint Genome Institute (JGI-PGF)"/>
            <person name="Walter F."/>
            <person name="Albersmeier A."/>
            <person name="Kalinowski J."/>
            <person name="Ruckert C."/>
        </authorList>
    </citation>
    <scope>NUCLEOTIDE SEQUENCE</scope>
    <source>
        <strain evidence="4">CGMCC 1.14984</strain>
    </source>
</reference>
<accession>A0A8J3ER34</accession>
<keyword evidence="7" id="KW-1185">Reference proteome</keyword>
<organism evidence="4 6">
    <name type="scientific">Aquisalinus luteolus</name>
    <dbReference type="NCBI Taxonomy" id="1566827"/>
    <lineage>
        <taxon>Bacteria</taxon>
        <taxon>Pseudomonadati</taxon>
        <taxon>Pseudomonadota</taxon>
        <taxon>Alphaproteobacteria</taxon>
        <taxon>Parvularculales</taxon>
        <taxon>Parvularculaceae</taxon>
        <taxon>Aquisalinus</taxon>
    </lineage>
</organism>
<name>A0A8J3ER34_9PROT</name>
<proteinExistence type="predicted"/>
<evidence type="ECO:0000256" key="2">
    <source>
        <dbReference type="SAM" id="MobiDB-lite"/>
    </source>
</evidence>
<sequence>MTISALYPCLSVFALATATPAMSAQASVATTPVTSAASAVAVVQEDAQDDVEPIGEARDLTQPPELADQSTAPAMTPADLEEPVGVENAVFADLSDDEIFAKAVDYLQGISTMEARFTQIAPSGNVTEGTMQLSRPGRLRFEYDKPVPTLIVANQGLVYVHDSELETTDSYPVNKTPLKFLLAEQIDSADAELTAVNRQADTVSLTLESSDIETEGQLVLEFAAPDLELMRWAVYDPRGGVTVVELHDPKTGVRIANNAFRAPEAGGSFLRDR</sequence>
<keyword evidence="5" id="KW-0449">Lipoprotein</keyword>
<evidence type="ECO:0000256" key="3">
    <source>
        <dbReference type="SAM" id="SignalP"/>
    </source>
</evidence>